<evidence type="ECO:0000313" key="3">
    <source>
        <dbReference type="Proteomes" id="UP000193922"/>
    </source>
</evidence>
<name>A0A1Y1W6M4_9FUNG</name>
<dbReference type="EMBL" id="MCFD01000008">
    <property type="protein sequence ID" value="ORX68968.1"/>
    <property type="molecule type" value="Genomic_DNA"/>
</dbReference>
<proteinExistence type="predicted"/>
<sequence length="667" mass="73635">MADESPTAALAQSMLLESFLDQATRYALRLLTLRMRLGRIQERRHRDDTETLYSDAARYFDELKALTPQLQSTFGVVEKLRQRGCVTGSTEGFRVRTRVYELIGSCFSDILPISDRRHGEQFGSVRQWPLTAYDPREDDMTAHPMWSLMRPNRPPQTILQIFLDLSQQLVVFHGAHSETLTQVSVGAEWFSILSMLLAQLALASSVFGEYSNDQVVAALDYVGPDADQGRTTLYPELWGAATSQLAADLDQELIGIKELARKMRSKRTADAAITELAELKSPHAFANRLVVYLGAVLDRLEPPTLDVYSSIRQSGSFPPGFFSSPDDSLDLPAHPQLIFDPETSPNPFSPEPAPQTMDDLAAITRSLQPQRIYVPDTPTAMHIDGDSMPASPSEDVLMRSARRPTRLAARRSSLESEEEAPSHAIDPTSSQLAQTPQHASSSMISADTIDIENTVIAESPSALLSAKHDRRLSRTSRALHDQPPPALDFASIQQPPQTPPRKTTVTRSAMTTPKSQTGKAAEKPRYVDNWRQGDVEGGGRPHRKRHNSRPATPTNLRSMPPPPSLLSPKILAAAKRKNIDFDDMVRDSECQTTPEKRPRLEAPLSMLTPSAQVTPEHQTGTATDLGAQSATRYVGGKDKGDLAGGGRKHTERLRKNTSREARPPPSL</sequence>
<reference evidence="2 3" key="1">
    <citation type="submission" date="2016-07" db="EMBL/GenBank/DDBJ databases">
        <title>Pervasive Adenine N6-methylation of Active Genes in Fungi.</title>
        <authorList>
            <consortium name="DOE Joint Genome Institute"/>
            <person name="Mondo S.J."/>
            <person name="Dannebaum R.O."/>
            <person name="Kuo R.C."/>
            <person name="Labutti K."/>
            <person name="Haridas S."/>
            <person name="Kuo A."/>
            <person name="Salamov A."/>
            <person name="Ahrendt S.R."/>
            <person name="Lipzen A."/>
            <person name="Sullivan W."/>
            <person name="Andreopoulos W.B."/>
            <person name="Clum A."/>
            <person name="Lindquist E."/>
            <person name="Daum C."/>
            <person name="Ramamoorthy G.K."/>
            <person name="Gryganskyi A."/>
            <person name="Culley D."/>
            <person name="Magnuson J.K."/>
            <person name="James T.Y."/>
            <person name="O'Malley M.A."/>
            <person name="Stajich J.E."/>
            <person name="Spatafora J.W."/>
            <person name="Visel A."/>
            <person name="Grigoriev I.V."/>
        </authorList>
    </citation>
    <scope>NUCLEOTIDE SEQUENCE [LARGE SCALE GENOMIC DNA]</scope>
    <source>
        <strain evidence="2 3">ATCC 12442</strain>
    </source>
</reference>
<comment type="caution">
    <text evidence="2">The sequence shown here is derived from an EMBL/GenBank/DDBJ whole genome shotgun (WGS) entry which is preliminary data.</text>
</comment>
<dbReference type="RefSeq" id="XP_040742700.1">
    <property type="nucleotide sequence ID" value="XM_040887756.1"/>
</dbReference>
<feature type="compositionally biased region" description="Basic and acidic residues" evidence="1">
    <location>
        <begin position="653"/>
        <end position="667"/>
    </location>
</feature>
<protein>
    <submittedName>
        <fullName evidence="2">Uncharacterized protein</fullName>
    </submittedName>
</protein>
<feature type="compositionally biased region" description="Polar residues" evidence="1">
    <location>
        <begin position="607"/>
        <end position="631"/>
    </location>
</feature>
<feature type="region of interest" description="Disordered" evidence="1">
    <location>
        <begin position="380"/>
        <end position="441"/>
    </location>
</feature>
<dbReference type="AlphaFoldDB" id="A0A1Y1W6M4"/>
<accession>A0A1Y1W6M4</accession>
<feature type="compositionally biased region" description="Polar residues" evidence="1">
    <location>
        <begin position="427"/>
        <end position="441"/>
    </location>
</feature>
<gene>
    <name evidence="2" type="ORF">DL89DRAFT_268013</name>
</gene>
<feature type="compositionally biased region" description="Polar residues" evidence="1">
    <location>
        <begin position="507"/>
        <end position="518"/>
    </location>
</feature>
<dbReference type="OrthoDB" id="5580541at2759"/>
<evidence type="ECO:0000313" key="2">
    <source>
        <dbReference type="EMBL" id="ORX68968.1"/>
    </source>
</evidence>
<feature type="region of interest" description="Disordered" evidence="1">
    <location>
        <begin position="465"/>
        <end position="667"/>
    </location>
</feature>
<feature type="compositionally biased region" description="Basic and acidic residues" evidence="1">
    <location>
        <begin position="520"/>
        <end position="539"/>
    </location>
</feature>
<feature type="non-terminal residue" evidence="2">
    <location>
        <position position="667"/>
    </location>
</feature>
<feature type="compositionally biased region" description="Basic and acidic residues" evidence="1">
    <location>
        <begin position="577"/>
        <end position="600"/>
    </location>
</feature>
<dbReference type="GeneID" id="63804404"/>
<organism evidence="2 3">
    <name type="scientific">Linderina pennispora</name>
    <dbReference type="NCBI Taxonomy" id="61395"/>
    <lineage>
        <taxon>Eukaryota</taxon>
        <taxon>Fungi</taxon>
        <taxon>Fungi incertae sedis</taxon>
        <taxon>Zoopagomycota</taxon>
        <taxon>Kickxellomycotina</taxon>
        <taxon>Kickxellomycetes</taxon>
        <taxon>Kickxellales</taxon>
        <taxon>Kickxellaceae</taxon>
        <taxon>Linderina</taxon>
    </lineage>
</organism>
<dbReference type="Proteomes" id="UP000193922">
    <property type="component" value="Unassembled WGS sequence"/>
</dbReference>
<evidence type="ECO:0000256" key="1">
    <source>
        <dbReference type="SAM" id="MobiDB-lite"/>
    </source>
</evidence>
<feature type="compositionally biased region" description="Basic residues" evidence="1">
    <location>
        <begin position="400"/>
        <end position="409"/>
    </location>
</feature>
<keyword evidence="3" id="KW-1185">Reference proteome</keyword>